<feature type="compositionally biased region" description="Basic and acidic residues" evidence="1">
    <location>
        <begin position="550"/>
        <end position="566"/>
    </location>
</feature>
<dbReference type="GO" id="GO:0000785">
    <property type="term" value="C:chromatin"/>
    <property type="evidence" value="ECO:0007669"/>
    <property type="project" value="TreeGrafter"/>
</dbReference>
<gene>
    <name evidence="2" type="ORF">G9W72_004580</name>
</gene>
<sequence length="566" mass="63483">MSMKILGKNTTASVVSRTKTTSGKQAGLGDAEYYNAILDASFFAPTPDQVLNDMEENGIAIVDQQEIQKEIQAGKIGGKINITNDIEYETVVIDLSNYKQNQLEDVYDIIKNRLKHPDFKVTKNQGGGRFTDYDLTDSNRSILAYPIHQDQNANAHVHIDVGNRIFKNGAVITKKVELTENIFAEAQLERINQDLVAAGYAPLTGFATQAQSLNKKVNPALATNITQQVNNAITNNTPVEAPEVQAPANLASQKNLIQEALNEAEKRAQEHLLKATIEAQNAGLLKKAIDAIDTQEKLEANITDLNSTISELNGKIITTESELKEAQEKGDELEKQLVSEKTKSTDLEESVNKLNEELDSLNESLDSLSEKNKELTEENTLLDTELSETKEQVRLVNKALEDEQQKVINLNEEIKNEQEKTAKIEQELETVKESNIALTEANSKLLESNNMLSKEVQDLKDKLALVNTELAVKENDIKNKVEMIDTLKEQNKSQKETMDQFRKDFESKIKEFEQKITKFETENSSLKEENKDLKEAAETLVETNESLIKQVEEAKKHENKNTPKNK</sequence>
<reference evidence="2" key="1">
    <citation type="journal article" date="2018" name="Genome Biol.">
        <title>SKESA: strategic k-mer extension for scrupulous assemblies.</title>
        <authorList>
            <person name="Souvorov A."/>
            <person name="Agarwala R."/>
            <person name="Lipman D.J."/>
        </authorList>
    </citation>
    <scope>NUCLEOTIDE SEQUENCE</scope>
    <source>
        <strain evidence="2">09051564_33_guinea_fowl_Incl1_ESC-S_2009</strain>
    </source>
</reference>
<protein>
    <submittedName>
        <fullName evidence="2">Uncharacterized protein</fullName>
    </submittedName>
</protein>
<dbReference type="EMBL" id="DAATVP010000028">
    <property type="protein sequence ID" value="HAF0301434.1"/>
    <property type="molecule type" value="Genomic_DNA"/>
</dbReference>
<proteinExistence type="predicted"/>
<dbReference type="Gene3D" id="1.20.5.170">
    <property type="match status" value="1"/>
</dbReference>
<evidence type="ECO:0000256" key="1">
    <source>
        <dbReference type="SAM" id="MobiDB-lite"/>
    </source>
</evidence>
<feature type="region of interest" description="Disordered" evidence="1">
    <location>
        <begin position="544"/>
        <end position="566"/>
    </location>
</feature>
<comment type="caution">
    <text evidence="2">The sequence shown here is derived from an EMBL/GenBank/DDBJ whole genome shotgun (WGS) entry which is preliminary data.</text>
</comment>
<organism evidence="2">
    <name type="scientific">Salmonella infantis</name>
    <dbReference type="NCBI Taxonomy" id="595"/>
    <lineage>
        <taxon>Bacteria</taxon>
        <taxon>Pseudomonadati</taxon>
        <taxon>Pseudomonadota</taxon>
        <taxon>Gammaproteobacteria</taxon>
        <taxon>Enterobacterales</taxon>
        <taxon>Enterobacteriaceae</taxon>
        <taxon>Salmonella</taxon>
    </lineage>
</organism>
<dbReference type="PANTHER" id="PTHR43941">
    <property type="entry name" value="STRUCTURAL MAINTENANCE OF CHROMOSOMES PROTEIN 2"/>
    <property type="match status" value="1"/>
</dbReference>
<name>A0A740QVF2_SALIN</name>
<evidence type="ECO:0000313" key="2">
    <source>
        <dbReference type="EMBL" id="HAF0301434.1"/>
    </source>
</evidence>
<dbReference type="GO" id="GO:0000793">
    <property type="term" value="C:condensed chromosome"/>
    <property type="evidence" value="ECO:0007669"/>
    <property type="project" value="TreeGrafter"/>
</dbReference>
<dbReference type="GO" id="GO:0003682">
    <property type="term" value="F:chromatin binding"/>
    <property type="evidence" value="ECO:0007669"/>
    <property type="project" value="TreeGrafter"/>
</dbReference>
<reference evidence="2" key="2">
    <citation type="submission" date="2018-07" db="EMBL/GenBank/DDBJ databases">
        <authorList>
            <consortium name="NCBI Pathogen Detection Project"/>
        </authorList>
    </citation>
    <scope>NUCLEOTIDE SEQUENCE</scope>
    <source>
        <strain evidence="2">09051564_33_guinea_fowl_Incl1_ESC-S_2009</strain>
    </source>
</reference>
<dbReference type="GO" id="GO:0000796">
    <property type="term" value="C:condensin complex"/>
    <property type="evidence" value="ECO:0007669"/>
    <property type="project" value="TreeGrafter"/>
</dbReference>
<accession>A0A740QVF2</accession>
<dbReference type="PANTHER" id="PTHR43941:SF1">
    <property type="entry name" value="STRUCTURAL MAINTENANCE OF CHROMOSOMES PROTEIN 2"/>
    <property type="match status" value="1"/>
</dbReference>
<dbReference type="AlphaFoldDB" id="A0A740QVF2"/>